<dbReference type="SUPFAM" id="SSF46785">
    <property type="entry name" value="Winged helix' DNA-binding domain"/>
    <property type="match status" value="1"/>
</dbReference>
<dbReference type="RefSeq" id="XP_024510743.1">
    <property type="nucleotide sequence ID" value="XM_024645268.1"/>
</dbReference>
<dbReference type="STRING" id="34506.A0A090LTJ8"/>
<dbReference type="SMART" id="SM00413">
    <property type="entry name" value="ETS"/>
    <property type="match status" value="1"/>
</dbReference>
<dbReference type="Gene3D" id="1.10.10.10">
    <property type="entry name" value="Winged helix-like DNA-binding domain superfamily/Winged helix DNA-binding domain"/>
    <property type="match status" value="1"/>
</dbReference>
<comment type="subcellular location">
    <subcellularLocation>
        <location evidence="3">Nucleus</location>
    </subcellularLocation>
</comment>
<dbReference type="GO" id="GO:0000981">
    <property type="term" value="F:DNA-binding transcription factor activity, RNA polymerase II-specific"/>
    <property type="evidence" value="ECO:0007669"/>
    <property type="project" value="TreeGrafter"/>
</dbReference>
<dbReference type="GeneID" id="36383927"/>
<feature type="region of interest" description="Disordered" evidence="4">
    <location>
        <begin position="254"/>
        <end position="286"/>
    </location>
</feature>
<dbReference type="CTD" id="36383927"/>
<dbReference type="GO" id="GO:0043565">
    <property type="term" value="F:sequence-specific DNA binding"/>
    <property type="evidence" value="ECO:0007669"/>
    <property type="project" value="InterPro"/>
</dbReference>
<dbReference type="PROSITE" id="PS50061">
    <property type="entry name" value="ETS_DOMAIN_3"/>
    <property type="match status" value="1"/>
</dbReference>
<dbReference type="Pfam" id="PF00178">
    <property type="entry name" value="Ets"/>
    <property type="match status" value="1"/>
</dbReference>
<proteinExistence type="inferred from homology"/>
<protein>
    <submittedName>
        <fullName evidence="6 8">Ets domain and Winged helix-turn-helix DNA-binding domain-containing protein</fullName>
    </submittedName>
</protein>
<dbReference type="GO" id="GO:0030154">
    <property type="term" value="P:cell differentiation"/>
    <property type="evidence" value="ECO:0007669"/>
    <property type="project" value="TreeGrafter"/>
</dbReference>
<dbReference type="PANTHER" id="PTHR11849:SF133">
    <property type="entry name" value="ETS DOMAIN-CONTAINING PROTEIN"/>
    <property type="match status" value="1"/>
</dbReference>
<keyword evidence="2 3" id="KW-0238">DNA-binding</keyword>
<evidence type="ECO:0000256" key="3">
    <source>
        <dbReference type="RuleBase" id="RU004019"/>
    </source>
</evidence>
<accession>A0A090LTJ8</accession>
<dbReference type="EMBL" id="LN609530">
    <property type="protein sequence ID" value="CEF71547.1"/>
    <property type="molecule type" value="Genomic_DNA"/>
</dbReference>
<dbReference type="Proteomes" id="UP000035682">
    <property type="component" value="Unplaced"/>
</dbReference>
<dbReference type="PROSITE" id="PS00346">
    <property type="entry name" value="ETS_DOMAIN_2"/>
    <property type="match status" value="1"/>
</dbReference>
<feature type="compositionally biased region" description="Polar residues" evidence="4">
    <location>
        <begin position="254"/>
        <end position="278"/>
    </location>
</feature>
<dbReference type="OrthoDB" id="10067219at2759"/>
<dbReference type="WBParaSite" id="SRAE_X000087100.1">
    <property type="protein sequence ID" value="SRAE_X000087100.1"/>
    <property type="gene ID" value="WBGene00266433"/>
</dbReference>
<keyword evidence="3" id="KW-0539">Nucleus</keyword>
<dbReference type="InterPro" id="IPR000418">
    <property type="entry name" value="Ets_dom"/>
</dbReference>
<dbReference type="PANTHER" id="PTHR11849">
    <property type="entry name" value="ETS"/>
    <property type="match status" value="1"/>
</dbReference>
<evidence type="ECO:0000256" key="1">
    <source>
        <dbReference type="ARBA" id="ARBA00005562"/>
    </source>
</evidence>
<evidence type="ECO:0000313" key="7">
    <source>
        <dbReference type="Proteomes" id="UP000035682"/>
    </source>
</evidence>
<dbReference type="InterPro" id="IPR036390">
    <property type="entry name" value="WH_DNA-bd_sf"/>
</dbReference>
<evidence type="ECO:0000256" key="2">
    <source>
        <dbReference type="ARBA" id="ARBA00023125"/>
    </source>
</evidence>
<keyword evidence="7" id="KW-1185">Reference proteome</keyword>
<gene>
    <name evidence="6 8 9" type="ORF">SRAE_X000087100</name>
</gene>
<evidence type="ECO:0000313" key="6">
    <source>
        <dbReference type="EMBL" id="CEF71547.1"/>
    </source>
</evidence>
<dbReference type="PRINTS" id="PR00454">
    <property type="entry name" value="ETSDOMAIN"/>
</dbReference>
<dbReference type="GO" id="GO:0005634">
    <property type="term" value="C:nucleus"/>
    <property type="evidence" value="ECO:0007669"/>
    <property type="project" value="UniProtKB-SubCell"/>
</dbReference>
<evidence type="ECO:0000313" key="8">
    <source>
        <dbReference type="WBParaSite" id="SRAE_X000087100.1"/>
    </source>
</evidence>
<dbReference type="AlphaFoldDB" id="A0A090LTJ8"/>
<feature type="domain" description="ETS" evidence="5">
    <location>
        <begin position="66"/>
        <end position="147"/>
    </location>
</feature>
<organism evidence="6">
    <name type="scientific">Strongyloides ratti</name>
    <name type="common">Parasitic roundworm</name>
    <dbReference type="NCBI Taxonomy" id="34506"/>
    <lineage>
        <taxon>Eukaryota</taxon>
        <taxon>Metazoa</taxon>
        <taxon>Ecdysozoa</taxon>
        <taxon>Nematoda</taxon>
        <taxon>Chromadorea</taxon>
        <taxon>Rhabditida</taxon>
        <taxon>Tylenchina</taxon>
        <taxon>Panagrolaimomorpha</taxon>
        <taxon>Strongyloidoidea</taxon>
        <taxon>Strongyloididae</taxon>
        <taxon>Strongyloides</taxon>
    </lineage>
</organism>
<dbReference type="InterPro" id="IPR036388">
    <property type="entry name" value="WH-like_DNA-bd_sf"/>
</dbReference>
<evidence type="ECO:0000313" key="9">
    <source>
        <dbReference type="WormBase" id="SRAE_X000087100"/>
    </source>
</evidence>
<dbReference type="WormBase" id="SRAE_X000087100">
    <property type="protein sequence ID" value="SRP07288"/>
    <property type="gene ID" value="WBGene00266433"/>
</dbReference>
<evidence type="ECO:0000259" key="5">
    <source>
        <dbReference type="PROSITE" id="PS50061"/>
    </source>
</evidence>
<reference evidence="8" key="2">
    <citation type="submission" date="2020-12" db="UniProtKB">
        <authorList>
            <consortium name="WormBaseParasite"/>
        </authorList>
    </citation>
    <scope>IDENTIFICATION</scope>
</reference>
<comment type="similarity">
    <text evidence="1 3">Belongs to the ETS family.</text>
</comment>
<name>A0A090LTJ8_STRRB</name>
<reference evidence="6 7" key="1">
    <citation type="submission" date="2014-09" db="EMBL/GenBank/DDBJ databases">
        <authorList>
            <person name="Martin A.A."/>
        </authorList>
    </citation>
    <scope>NUCLEOTIDE SEQUENCE</scope>
    <source>
        <strain evidence="7">ED321</strain>
        <strain evidence="6">ED321 Heterogonic</strain>
    </source>
</reference>
<dbReference type="InterPro" id="IPR046328">
    <property type="entry name" value="ETS_fam"/>
</dbReference>
<sequence>MQTISPMNIYNGNMESNQHNITTDRITNSPINSSFISSNNSDNTVTINSNKPGVPLLNLSSSDTSITLWQFLFELLMSGKYNEVIQWTNIKDGEFKLIDAESVARLWGQRKGKPQMNYDKLSRALRYYYDKNIIKKVTGQKFVYRFVSLLEELANNTNTTSSSIGYINDTVGNLSKLKHHNSEIIEKNPHIQQALNRNGYGSGIMNNNRQDCDVLQNSVSPPSTAYSPISIGSSSCVSNTDTISSVDHSFNSPHLINSLEGTSPQYLKRPSSQEPSNTDDGKKKRRVVTTLTNNEISTLETLSKTNGLTTSQIHDFLMNSSMSSSFKTITESDIGYQQQTNNNVETKQDTSQKLPTIAMSFVDIGPDGDLVSLPVSNIENNEEKTYTTLTNITKKQLEHVSNNDNSIIKKPRPEPLNLIPVNNESTNFVNSFLSAQNTPLFGGGGNLSNNLLLQSTLNSPYFLGNHSQSPFLTHLNQLYAASMEQKQLANLLNASAASNLAAAYAAASTLTSPLLAPKTPNLSDKFSAASMSSKYQPMITQPTFTPPGQSQYFLFPPPSPSAMAQMASHGISPAMHSPFFNVSFLGKMNKSPESLKTPVPSFH</sequence>
<evidence type="ECO:0000256" key="4">
    <source>
        <dbReference type="SAM" id="MobiDB-lite"/>
    </source>
</evidence>